<keyword evidence="3" id="KW-1185">Reference proteome</keyword>
<organism evidence="2 3">
    <name type="scientific">Sphingopyxis soli</name>
    <dbReference type="NCBI Taxonomy" id="592051"/>
    <lineage>
        <taxon>Bacteria</taxon>
        <taxon>Pseudomonadati</taxon>
        <taxon>Pseudomonadota</taxon>
        <taxon>Alphaproteobacteria</taxon>
        <taxon>Sphingomonadales</taxon>
        <taxon>Sphingomonadaceae</taxon>
        <taxon>Sphingopyxis</taxon>
    </lineage>
</organism>
<evidence type="ECO:0000313" key="2">
    <source>
        <dbReference type="EMBL" id="GAA0861430.1"/>
    </source>
</evidence>
<dbReference type="NCBIfam" id="TIGR02218">
    <property type="entry name" value="phg_TIGR02218"/>
    <property type="match status" value="1"/>
</dbReference>
<comment type="caution">
    <text evidence="2">The sequence shown here is derived from an EMBL/GenBank/DDBJ whole genome shotgun (WGS) entry which is preliminary data.</text>
</comment>
<dbReference type="InterPro" id="IPR011928">
    <property type="entry name" value="Phage_phiJL001_Gp84"/>
</dbReference>
<protein>
    <submittedName>
        <fullName evidence="2">DUF2163 domain-containing protein</fullName>
    </submittedName>
</protein>
<dbReference type="EMBL" id="BAAAFE010000002">
    <property type="protein sequence ID" value="GAA0861430.1"/>
    <property type="molecule type" value="Genomic_DNA"/>
</dbReference>
<dbReference type="Proteomes" id="UP001500738">
    <property type="component" value="Unassembled WGS sequence"/>
</dbReference>
<gene>
    <name evidence="2" type="ORF">GCM10009115_04070</name>
</gene>
<name>A0ABP3XCV2_9SPHN</name>
<evidence type="ECO:0000259" key="1">
    <source>
        <dbReference type="Pfam" id="PF09356"/>
    </source>
</evidence>
<feature type="domain" description="Bacteriophage phiJL001 Gp84 C-terminal" evidence="1">
    <location>
        <begin position="193"/>
        <end position="270"/>
    </location>
</feature>
<proteinExistence type="predicted"/>
<dbReference type="InterPro" id="IPR018964">
    <property type="entry name" value="Phage_phiJL001_Gp84_C"/>
</dbReference>
<accession>A0ABP3XCV2</accession>
<dbReference type="Pfam" id="PF09356">
    <property type="entry name" value="Phage_BR0599"/>
    <property type="match status" value="1"/>
</dbReference>
<sequence length="278" mass="29585">MVIGPGGSAPDWLREELVTLAWCWRLSRRDGVVIGLTSHDHDLIVGGVPYRAAPGMKPSALETNDSLDAATMDLEGAVTSDAIAAADLDAGRWDGAELELFVTDWTAPEAAPVTVARGSLGAVERRGAAFTAELQGVTRRLDAPVCPATSPSCRARLGDRSCRVDLAPRTHVRRVVAVEGRRVMLDMPLAAGAMAFGELLWMEGRACGLATPVVAEDAEALMLAEMPPVAPALPVRVRLVEGCDRRLATCRDRFANAVNFRGEAHLPGNDLLTRYPGG</sequence>
<reference evidence="3" key="1">
    <citation type="journal article" date="2019" name="Int. J. Syst. Evol. Microbiol.">
        <title>The Global Catalogue of Microorganisms (GCM) 10K type strain sequencing project: providing services to taxonomists for standard genome sequencing and annotation.</title>
        <authorList>
            <consortium name="The Broad Institute Genomics Platform"/>
            <consortium name="The Broad Institute Genome Sequencing Center for Infectious Disease"/>
            <person name="Wu L."/>
            <person name="Ma J."/>
        </authorList>
    </citation>
    <scope>NUCLEOTIDE SEQUENCE [LARGE SCALE GENOMIC DNA]</scope>
    <source>
        <strain evidence="3">JCM 15910</strain>
    </source>
</reference>
<dbReference type="Pfam" id="PF09931">
    <property type="entry name" value="Phage_phiJL001_Gp84_N"/>
    <property type="match status" value="1"/>
</dbReference>
<evidence type="ECO:0000313" key="3">
    <source>
        <dbReference type="Proteomes" id="UP001500738"/>
    </source>
</evidence>
<dbReference type="RefSeq" id="WP_215353801.1">
    <property type="nucleotide sequence ID" value="NZ_BAAAFE010000002.1"/>
</dbReference>